<keyword evidence="2" id="KW-0378">Hydrolase</keyword>
<organism evidence="2 3">
    <name type="scientific">Meira miltonrushii</name>
    <dbReference type="NCBI Taxonomy" id="1280837"/>
    <lineage>
        <taxon>Eukaryota</taxon>
        <taxon>Fungi</taxon>
        <taxon>Dikarya</taxon>
        <taxon>Basidiomycota</taxon>
        <taxon>Ustilaginomycotina</taxon>
        <taxon>Exobasidiomycetes</taxon>
        <taxon>Exobasidiales</taxon>
        <taxon>Brachybasidiaceae</taxon>
        <taxon>Meira</taxon>
    </lineage>
</organism>
<dbReference type="InParanoid" id="A0A316VAW2"/>
<sequence>MVKKYENIVCLGSSFAAGPGIPPIIDANASRSGENYAHQIAKKLNARLTDLSVSGATLENILSEPQSVNPSKTFPPQIEGVPQDADLIFVTAGGNDMSYIGNMIKQAIQSTWIGWFLFLILSLFPIPKPVEITQEQLVERLESVLDAIHERAPQARVLLVEYLALLGEEDDENSRSAAKEIGFTPEQEQEHRQKAERLANAYAQAAKSRSVWCQVVPIHKESQKEHPIGSSQPWVTGFKLYDVAILRKVPFHPTLAGMTATAERISQYLDSTAS</sequence>
<gene>
    <name evidence="2" type="ORF">FA14DRAFT_32019</name>
</gene>
<dbReference type="PANTHER" id="PTHR37981:SF1">
    <property type="entry name" value="SGNH HYDROLASE-TYPE ESTERASE DOMAIN-CONTAINING PROTEIN"/>
    <property type="match status" value="1"/>
</dbReference>
<dbReference type="InterPro" id="IPR013830">
    <property type="entry name" value="SGNH_hydro"/>
</dbReference>
<feature type="domain" description="SGNH hydrolase-type esterase" evidence="1">
    <location>
        <begin position="10"/>
        <end position="259"/>
    </location>
</feature>
<dbReference type="AlphaFoldDB" id="A0A316VAW2"/>
<dbReference type="Pfam" id="PF13472">
    <property type="entry name" value="Lipase_GDSL_2"/>
    <property type="match status" value="1"/>
</dbReference>
<dbReference type="GO" id="GO:0016788">
    <property type="term" value="F:hydrolase activity, acting on ester bonds"/>
    <property type="evidence" value="ECO:0007669"/>
    <property type="project" value="InterPro"/>
</dbReference>
<keyword evidence="3" id="KW-1185">Reference proteome</keyword>
<proteinExistence type="predicted"/>
<dbReference type="CDD" id="cd01823">
    <property type="entry name" value="SEST_like"/>
    <property type="match status" value="1"/>
</dbReference>
<dbReference type="InterPro" id="IPR036514">
    <property type="entry name" value="SGNH_hydro_sf"/>
</dbReference>
<dbReference type="RefSeq" id="XP_025354902.1">
    <property type="nucleotide sequence ID" value="XM_025502186.1"/>
</dbReference>
<dbReference type="InterPro" id="IPR037460">
    <property type="entry name" value="SEST-like"/>
</dbReference>
<dbReference type="Proteomes" id="UP000245771">
    <property type="component" value="Unassembled WGS sequence"/>
</dbReference>
<evidence type="ECO:0000259" key="1">
    <source>
        <dbReference type="Pfam" id="PF13472"/>
    </source>
</evidence>
<dbReference type="GeneID" id="37023967"/>
<protein>
    <submittedName>
        <fullName evidence="2">SGNH hydrolase</fullName>
    </submittedName>
</protein>
<accession>A0A316VAW2</accession>
<dbReference type="OrthoDB" id="21678at2759"/>
<dbReference type="PANTHER" id="PTHR37981">
    <property type="entry name" value="LIPASE 2"/>
    <property type="match status" value="1"/>
</dbReference>
<reference evidence="2 3" key="1">
    <citation type="journal article" date="2018" name="Mol. Biol. Evol.">
        <title>Broad Genomic Sampling Reveals a Smut Pathogenic Ancestry of the Fungal Clade Ustilaginomycotina.</title>
        <authorList>
            <person name="Kijpornyongpan T."/>
            <person name="Mondo S.J."/>
            <person name="Barry K."/>
            <person name="Sandor L."/>
            <person name="Lee J."/>
            <person name="Lipzen A."/>
            <person name="Pangilinan J."/>
            <person name="LaButti K."/>
            <person name="Hainaut M."/>
            <person name="Henrissat B."/>
            <person name="Grigoriev I.V."/>
            <person name="Spatafora J.W."/>
            <person name="Aime M.C."/>
        </authorList>
    </citation>
    <scope>NUCLEOTIDE SEQUENCE [LARGE SCALE GENOMIC DNA]</scope>
    <source>
        <strain evidence="2 3">MCA 3882</strain>
    </source>
</reference>
<evidence type="ECO:0000313" key="2">
    <source>
        <dbReference type="EMBL" id="PWN34600.1"/>
    </source>
</evidence>
<dbReference type="SUPFAM" id="SSF52266">
    <property type="entry name" value="SGNH hydrolase"/>
    <property type="match status" value="1"/>
</dbReference>
<evidence type="ECO:0000313" key="3">
    <source>
        <dbReference type="Proteomes" id="UP000245771"/>
    </source>
</evidence>
<name>A0A316VAW2_9BASI</name>
<dbReference type="GO" id="GO:0006629">
    <property type="term" value="P:lipid metabolic process"/>
    <property type="evidence" value="ECO:0007669"/>
    <property type="project" value="TreeGrafter"/>
</dbReference>
<dbReference type="Gene3D" id="3.40.50.1110">
    <property type="entry name" value="SGNH hydrolase"/>
    <property type="match status" value="1"/>
</dbReference>
<dbReference type="EMBL" id="KZ819603">
    <property type="protein sequence ID" value="PWN34600.1"/>
    <property type="molecule type" value="Genomic_DNA"/>
</dbReference>